<evidence type="ECO:0000313" key="2">
    <source>
        <dbReference type="EMBL" id="SFH78311.1"/>
    </source>
</evidence>
<keyword evidence="1" id="KW-1133">Transmembrane helix</keyword>
<reference evidence="2 3" key="1">
    <citation type="submission" date="2016-10" db="EMBL/GenBank/DDBJ databases">
        <authorList>
            <person name="de Groot N.N."/>
        </authorList>
    </citation>
    <scope>NUCLEOTIDE SEQUENCE [LARGE SCALE GENOMIC DNA]</scope>
    <source>
        <strain evidence="2 3">CGMCC 1.6848</strain>
    </source>
</reference>
<sequence>MRDVKAPVLAWGAYLIVLGGSVAATKLVSGLMGHLFSLLCASIMASLILSFFMGLRVANNLLRVFALAGVMWLAIMLTLTMVDYVMRDIGECPNAQADDVARNAQGCPLDSAGNVRASDTGA</sequence>
<protein>
    <submittedName>
        <fullName evidence="2">Cytochrome c oxidase subunit 4</fullName>
    </submittedName>
</protein>
<keyword evidence="3" id="KW-1185">Reference proteome</keyword>
<dbReference type="AlphaFoldDB" id="A0A1I3CVQ6"/>
<gene>
    <name evidence="2" type="ORF">SAMN04487959_109107</name>
</gene>
<feature type="transmembrane region" description="Helical" evidence="1">
    <location>
        <begin position="64"/>
        <end position="86"/>
    </location>
</feature>
<dbReference type="EMBL" id="FOPY01000009">
    <property type="protein sequence ID" value="SFH78311.1"/>
    <property type="molecule type" value="Genomic_DNA"/>
</dbReference>
<dbReference type="Proteomes" id="UP000199040">
    <property type="component" value="Unassembled WGS sequence"/>
</dbReference>
<keyword evidence="1" id="KW-0812">Transmembrane</keyword>
<accession>A0A1I3CVQ6</accession>
<dbReference type="NCBIfam" id="TIGR02229">
    <property type="entry name" value="caa3_sub_IV"/>
    <property type="match status" value="1"/>
</dbReference>
<dbReference type="RefSeq" id="WP_092847202.1">
    <property type="nucleotide sequence ID" value="NZ_FOPY01000009.1"/>
</dbReference>
<feature type="transmembrane region" description="Helical" evidence="1">
    <location>
        <begin position="34"/>
        <end position="52"/>
    </location>
</feature>
<keyword evidence="1" id="KW-0472">Membrane</keyword>
<dbReference type="InterPro" id="IPR011743">
    <property type="entry name" value="Caa3_sub_IV"/>
</dbReference>
<evidence type="ECO:0000256" key="1">
    <source>
        <dbReference type="SAM" id="Phobius"/>
    </source>
</evidence>
<evidence type="ECO:0000313" key="3">
    <source>
        <dbReference type="Proteomes" id="UP000199040"/>
    </source>
</evidence>
<proteinExistence type="predicted"/>
<name>A0A1I3CVQ6_9GAMM</name>
<dbReference type="STRING" id="442341.SAMN04487959_109107"/>
<organism evidence="2 3">
    <name type="scientific">Modicisalibacter xianhensis</name>
    <dbReference type="NCBI Taxonomy" id="442341"/>
    <lineage>
        <taxon>Bacteria</taxon>
        <taxon>Pseudomonadati</taxon>
        <taxon>Pseudomonadota</taxon>
        <taxon>Gammaproteobacteria</taxon>
        <taxon>Oceanospirillales</taxon>
        <taxon>Halomonadaceae</taxon>
        <taxon>Modicisalibacter</taxon>
    </lineage>
</organism>